<dbReference type="PIRSF" id="PIRSF002741">
    <property type="entry name" value="MppA"/>
    <property type="match status" value="1"/>
</dbReference>
<sequence length="532" mass="61685">MKKKFYLIVFLCISLSIAGCFDVSSEKSLNKKDYIVYSIDKFPASLNVSTTFSPRDKDLIYSLFDGLVELNENGEVIPALAESWKVSNDGLEYVFKLRDDIFWSSGNKITVDDFIRFFEDITNPKNNEDYVKELYSIYGIQSYHDGKNDFNKNVAITKVDKNTLKIRMNRKDDEFLHKLSKAVFRLRNFNNILDSYEKDFGSIEYSGAYKIVRVDTNKEIELKLNEKYYNKKVETPQRIILRIFTGSELALAAFEADQSVDIIVGVPLSEVNRLSEKNKVELIPSNSTKLIQMNYNNKTVSNSDFRKAIEIGLMWEIIDSPLVKNNSVEVAMGEMIRKDNSSNSSFTSERTYEVKKKETIQEVSRLLNKAGYKNEPLLLVGKNNEENRIICGLIVKKLTENNNINIRYKLYSSAEYDSVIKNKQYDMLLRDFMISKNTLSDFVSQWYKDNFDLNSTDTEFEELINKINNSKESKEREEFTNKALNLIKDNNYLFPLYFDNIVCCKSDKIKYLTFDADGVLVLKNLELLDLDN</sequence>
<dbReference type="Gene3D" id="3.40.190.10">
    <property type="entry name" value="Periplasmic binding protein-like II"/>
    <property type="match status" value="1"/>
</dbReference>
<gene>
    <name evidence="6" type="ORF">CPJCM30710_31880</name>
</gene>
<dbReference type="PROSITE" id="PS51257">
    <property type="entry name" value="PROKAR_LIPOPROTEIN"/>
    <property type="match status" value="1"/>
</dbReference>
<dbReference type="AlphaFoldDB" id="A0A919S1S0"/>
<dbReference type="GO" id="GO:0043190">
    <property type="term" value="C:ATP-binding cassette (ABC) transporter complex"/>
    <property type="evidence" value="ECO:0007669"/>
    <property type="project" value="InterPro"/>
</dbReference>
<dbReference type="Proteomes" id="UP000679179">
    <property type="component" value="Unassembled WGS sequence"/>
</dbReference>
<dbReference type="RefSeq" id="WP_212905191.1">
    <property type="nucleotide sequence ID" value="NZ_BOPZ01000041.1"/>
</dbReference>
<proteinExistence type="inferred from homology"/>
<reference evidence="6" key="1">
    <citation type="submission" date="2021-03" db="EMBL/GenBank/DDBJ databases">
        <title>Taxonomic study of Clostridium polyendosporum from meadow-gley soil under rice.</title>
        <authorList>
            <person name="Kobayashi H."/>
            <person name="Tanizawa Y."/>
            <person name="Yagura M."/>
        </authorList>
    </citation>
    <scope>NUCLEOTIDE SEQUENCE</scope>
    <source>
        <strain evidence="6">JCM 30710</strain>
    </source>
</reference>
<evidence type="ECO:0000313" key="6">
    <source>
        <dbReference type="EMBL" id="GIM30522.1"/>
    </source>
</evidence>
<evidence type="ECO:0000256" key="3">
    <source>
        <dbReference type="ARBA" id="ARBA00022729"/>
    </source>
</evidence>
<feature type="signal peptide" evidence="4">
    <location>
        <begin position="1"/>
        <end position="18"/>
    </location>
</feature>
<feature type="domain" description="Solute-binding protein family 5" evidence="5">
    <location>
        <begin position="75"/>
        <end position="450"/>
    </location>
</feature>
<evidence type="ECO:0000259" key="5">
    <source>
        <dbReference type="Pfam" id="PF00496"/>
    </source>
</evidence>
<comment type="similarity">
    <text evidence="1">Belongs to the bacterial solute-binding protein 5 family.</text>
</comment>
<organism evidence="6 7">
    <name type="scientific">Clostridium polyendosporum</name>
    <dbReference type="NCBI Taxonomy" id="69208"/>
    <lineage>
        <taxon>Bacteria</taxon>
        <taxon>Bacillati</taxon>
        <taxon>Bacillota</taxon>
        <taxon>Clostridia</taxon>
        <taxon>Eubacteriales</taxon>
        <taxon>Clostridiaceae</taxon>
        <taxon>Clostridium</taxon>
    </lineage>
</organism>
<name>A0A919S1S0_9CLOT</name>
<keyword evidence="7" id="KW-1185">Reference proteome</keyword>
<keyword evidence="2" id="KW-0813">Transport</keyword>
<dbReference type="PANTHER" id="PTHR30290">
    <property type="entry name" value="PERIPLASMIC BINDING COMPONENT OF ABC TRANSPORTER"/>
    <property type="match status" value="1"/>
</dbReference>
<dbReference type="GO" id="GO:1904680">
    <property type="term" value="F:peptide transmembrane transporter activity"/>
    <property type="evidence" value="ECO:0007669"/>
    <property type="project" value="TreeGrafter"/>
</dbReference>
<dbReference type="Pfam" id="PF00496">
    <property type="entry name" value="SBP_bac_5"/>
    <property type="match status" value="1"/>
</dbReference>
<dbReference type="Gene3D" id="3.10.105.10">
    <property type="entry name" value="Dipeptide-binding Protein, Domain 3"/>
    <property type="match status" value="1"/>
</dbReference>
<dbReference type="PANTHER" id="PTHR30290:SF9">
    <property type="entry name" value="OLIGOPEPTIDE-BINDING PROTEIN APPA"/>
    <property type="match status" value="1"/>
</dbReference>
<evidence type="ECO:0000256" key="4">
    <source>
        <dbReference type="SAM" id="SignalP"/>
    </source>
</evidence>
<dbReference type="GO" id="GO:0042597">
    <property type="term" value="C:periplasmic space"/>
    <property type="evidence" value="ECO:0007669"/>
    <property type="project" value="UniProtKB-ARBA"/>
</dbReference>
<dbReference type="InterPro" id="IPR039424">
    <property type="entry name" value="SBP_5"/>
</dbReference>
<dbReference type="SUPFAM" id="SSF53850">
    <property type="entry name" value="Periplasmic binding protein-like II"/>
    <property type="match status" value="1"/>
</dbReference>
<comment type="caution">
    <text evidence="6">The sequence shown here is derived from an EMBL/GenBank/DDBJ whole genome shotgun (WGS) entry which is preliminary data.</text>
</comment>
<accession>A0A919S1S0</accession>
<evidence type="ECO:0000256" key="1">
    <source>
        <dbReference type="ARBA" id="ARBA00005695"/>
    </source>
</evidence>
<dbReference type="GO" id="GO:0015833">
    <property type="term" value="P:peptide transport"/>
    <property type="evidence" value="ECO:0007669"/>
    <property type="project" value="TreeGrafter"/>
</dbReference>
<evidence type="ECO:0000256" key="2">
    <source>
        <dbReference type="ARBA" id="ARBA00022448"/>
    </source>
</evidence>
<dbReference type="InterPro" id="IPR030678">
    <property type="entry name" value="Peptide/Ni-bd"/>
</dbReference>
<dbReference type="EMBL" id="BOPZ01000041">
    <property type="protein sequence ID" value="GIM30522.1"/>
    <property type="molecule type" value="Genomic_DNA"/>
</dbReference>
<dbReference type="Gene3D" id="3.90.76.10">
    <property type="entry name" value="Dipeptide-binding Protein, Domain 1"/>
    <property type="match status" value="1"/>
</dbReference>
<feature type="chain" id="PRO_5039131358" evidence="4">
    <location>
        <begin position="19"/>
        <end position="532"/>
    </location>
</feature>
<dbReference type="InterPro" id="IPR000914">
    <property type="entry name" value="SBP_5_dom"/>
</dbReference>
<protein>
    <submittedName>
        <fullName evidence="6">ABC transporter substrate-binding protein</fullName>
    </submittedName>
</protein>
<evidence type="ECO:0000313" key="7">
    <source>
        <dbReference type="Proteomes" id="UP000679179"/>
    </source>
</evidence>
<keyword evidence="3 4" id="KW-0732">Signal</keyword>